<keyword evidence="2" id="KW-1185">Reference proteome</keyword>
<organism evidence="1 2">
    <name type="scientific">Desulfonema magnum</name>
    <dbReference type="NCBI Taxonomy" id="45655"/>
    <lineage>
        <taxon>Bacteria</taxon>
        <taxon>Pseudomonadati</taxon>
        <taxon>Thermodesulfobacteriota</taxon>
        <taxon>Desulfobacteria</taxon>
        <taxon>Desulfobacterales</taxon>
        <taxon>Desulfococcaceae</taxon>
        <taxon>Desulfonema</taxon>
    </lineage>
</organism>
<gene>
    <name evidence="1" type="ORF">dnm_068590</name>
</gene>
<dbReference type="KEGG" id="dmm:dnm_068590"/>
<proteinExistence type="predicted"/>
<dbReference type="Proteomes" id="UP000663722">
    <property type="component" value="Chromosome"/>
</dbReference>
<accession>A0A975BSX9</accession>
<name>A0A975BSX9_9BACT</name>
<dbReference type="PROSITE" id="PS51257">
    <property type="entry name" value="PROKAR_LIPOPROTEIN"/>
    <property type="match status" value="1"/>
</dbReference>
<evidence type="ECO:0000313" key="1">
    <source>
        <dbReference type="EMBL" id="QTA90798.1"/>
    </source>
</evidence>
<protein>
    <submittedName>
        <fullName evidence="1">Uncharacterized protein</fullName>
    </submittedName>
</protein>
<dbReference type="EMBL" id="CP061800">
    <property type="protein sequence ID" value="QTA90798.1"/>
    <property type="molecule type" value="Genomic_DNA"/>
</dbReference>
<reference evidence="1" key="1">
    <citation type="journal article" date="2021" name="Microb. Physiol.">
        <title>Proteogenomic Insights into the Physiology of Marine, Sulfate-Reducing, Filamentous Desulfonema limicola and Desulfonema magnum.</title>
        <authorList>
            <person name="Schnaars V."/>
            <person name="Wohlbrand L."/>
            <person name="Scheve S."/>
            <person name="Hinrichs C."/>
            <person name="Reinhardt R."/>
            <person name="Rabus R."/>
        </authorList>
    </citation>
    <scope>NUCLEOTIDE SEQUENCE</scope>
    <source>
        <strain evidence="1">4be13</strain>
    </source>
</reference>
<sequence>MDSCFRRNDIMGETAAVRLAQWIPAFAGMTSCEGTLPLSGCHNGFLLSEE</sequence>
<evidence type="ECO:0000313" key="2">
    <source>
        <dbReference type="Proteomes" id="UP000663722"/>
    </source>
</evidence>
<dbReference type="AlphaFoldDB" id="A0A975BSX9"/>